<keyword evidence="1" id="KW-0812">Transmembrane</keyword>
<name>A0ABS8UCF4_9GAMM</name>
<dbReference type="RefSeq" id="WP_232136130.1">
    <property type="nucleotide sequence ID" value="NZ_CP089507.1"/>
</dbReference>
<evidence type="ECO:0000256" key="1">
    <source>
        <dbReference type="SAM" id="Phobius"/>
    </source>
</evidence>
<protein>
    <recommendedName>
        <fullName evidence="2">CBU-0592-like domain-containing protein</fullName>
    </recommendedName>
</protein>
<feature type="transmembrane region" description="Helical" evidence="1">
    <location>
        <begin position="61"/>
        <end position="79"/>
    </location>
</feature>
<dbReference type="InterPro" id="IPR058058">
    <property type="entry name" value="CBU_0592-like"/>
</dbReference>
<evidence type="ECO:0000313" key="3">
    <source>
        <dbReference type="EMBL" id="MCD9097182.1"/>
    </source>
</evidence>
<keyword evidence="4" id="KW-1185">Reference proteome</keyword>
<reference evidence="3" key="2">
    <citation type="journal article" date="2022" name="Syst. Appl. Microbiol.">
        <title>Physiological and genomic characterisation of Luteimonas fraxinea sp. nov., a bacterial species associated with trees tolerant to ash dieback.</title>
        <authorList>
            <person name="Ulrich K."/>
            <person name="Becker R."/>
            <person name="Behrendt U."/>
            <person name="Kube M."/>
            <person name="Schneck V."/>
            <person name="Ulrich A."/>
        </authorList>
    </citation>
    <scope>NUCLEOTIDE SEQUENCE</scope>
    <source>
        <strain evidence="3">A1P009</strain>
    </source>
</reference>
<evidence type="ECO:0000259" key="2">
    <source>
        <dbReference type="Pfam" id="PF26604"/>
    </source>
</evidence>
<reference evidence="3" key="1">
    <citation type="submission" date="2021-12" db="EMBL/GenBank/DDBJ databases">
        <authorList>
            <person name="Ulrich A."/>
        </authorList>
    </citation>
    <scope>NUCLEOTIDE SEQUENCE</scope>
    <source>
        <strain evidence="3">A1P009</strain>
    </source>
</reference>
<dbReference type="EMBL" id="JAJQKU010000002">
    <property type="protein sequence ID" value="MCD9097182.1"/>
    <property type="molecule type" value="Genomic_DNA"/>
</dbReference>
<gene>
    <name evidence="3" type="ORF">LTT95_09560</name>
</gene>
<comment type="caution">
    <text evidence="3">The sequence shown here is derived from an EMBL/GenBank/DDBJ whole genome shotgun (WGS) entry which is preliminary data.</text>
</comment>
<dbReference type="NCBIfam" id="NF047864">
    <property type="entry name" value="CBU_0592_membra"/>
    <property type="match status" value="1"/>
</dbReference>
<feature type="transmembrane region" description="Helical" evidence="1">
    <location>
        <begin position="36"/>
        <end position="55"/>
    </location>
</feature>
<dbReference type="Pfam" id="PF26604">
    <property type="entry name" value="CBU_0592"/>
    <property type="match status" value="1"/>
</dbReference>
<proteinExistence type="predicted"/>
<dbReference type="Proteomes" id="UP001430360">
    <property type="component" value="Unassembled WGS sequence"/>
</dbReference>
<sequence>MDLQWHQWCGIVGAFLVVLAYFLLQVTRFSGAGLPYLLLNLFGAIGLAVSLYGAFSMPVLIMQLAWIAISLFGIVRTLGARGRMRSGLSSR</sequence>
<keyword evidence="1" id="KW-0472">Membrane</keyword>
<accession>A0ABS8UCF4</accession>
<evidence type="ECO:0000313" key="4">
    <source>
        <dbReference type="Proteomes" id="UP001430360"/>
    </source>
</evidence>
<feature type="domain" description="CBU-0592-like" evidence="2">
    <location>
        <begin position="6"/>
        <end position="79"/>
    </location>
</feature>
<keyword evidence="1" id="KW-1133">Transmembrane helix</keyword>
<feature type="transmembrane region" description="Helical" evidence="1">
    <location>
        <begin position="6"/>
        <end position="24"/>
    </location>
</feature>
<organism evidence="3 4">
    <name type="scientific">Luteimonas fraxinea</name>
    <dbReference type="NCBI Taxonomy" id="2901869"/>
    <lineage>
        <taxon>Bacteria</taxon>
        <taxon>Pseudomonadati</taxon>
        <taxon>Pseudomonadota</taxon>
        <taxon>Gammaproteobacteria</taxon>
        <taxon>Lysobacterales</taxon>
        <taxon>Lysobacteraceae</taxon>
        <taxon>Luteimonas</taxon>
    </lineage>
</organism>